<evidence type="ECO:0000313" key="1">
    <source>
        <dbReference type="EMBL" id="PQA87039.1"/>
    </source>
</evidence>
<proteinExistence type="predicted"/>
<gene>
    <name evidence="1" type="ORF">CW354_13390</name>
</gene>
<accession>A0A2S7K3G5</accession>
<dbReference type="Proteomes" id="UP000239504">
    <property type="component" value="Unassembled WGS sequence"/>
</dbReference>
<dbReference type="EMBL" id="PJCH01000010">
    <property type="protein sequence ID" value="PQA87039.1"/>
    <property type="molecule type" value="Genomic_DNA"/>
</dbReference>
<sequence>MIIEIAKLAEHDDIHITRDDGSTAETTFPKKGLFPHDAVHVVVEEALDLNNAFWGMIAQGKHPEDIQALAKEAGHASAKRACEPDPSIIELLQAERIVECFEAELWSAPSDLGTLQGVIDAACASSFVATVSLDEKTAAEIRTRLSRLNQEWLPAPLGKTMTFVWPEN</sequence>
<keyword evidence="2" id="KW-1185">Reference proteome</keyword>
<dbReference type="AlphaFoldDB" id="A0A2S7K3G5"/>
<reference evidence="1 2" key="1">
    <citation type="submission" date="2017-12" db="EMBL/GenBank/DDBJ databases">
        <authorList>
            <person name="Hurst M.R.H."/>
        </authorList>
    </citation>
    <scope>NUCLEOTIDE SEQUENCE [LARGE SCALE GENOMIC DNA]</scope>
    <source>
        <strain evidence="1 2">SY-3-19</strain>
    </source>
</reference>
<dbReference type="RefSeq" id="WP_104830597.1">
    <property type="nucleotide sequence ID" value="NZ_PJCH01000010.1"/>
</dbReference>
<comment type="caution">
    <text evidence="1">The sequence shown here is derived from an EMBL/GenBank/DDBJ whole genome shotgun (WGS) entry which is preliminary data.</text>
</comment>
<evidence type="ECO:0000313" key="2">
    <source>
        <dbReference type="Proteomes" id="UP000239504"/>
    </source>
</evidence>
<name>A0A2S7K3G5_9PROT</name>
<dbReference type="OrthoDB" id="583519at2"/>
<organism evidence="1 2">
    <name type="scientific">Hyphococcus luteus</name>
    <dbReference type="NCBI Taxonomy" id="2058213"/>
    <lineage>
        <taxon>Bacteria</taxon>
        <taxon>Pseudomonadati</taxon>
        <taxon>Pseudomonadota</taxon>
        <taxon>Alphaproteobacteria</taxon>
        <taxon>Parvularculales</taxon>
        <taxon>Parvularculaceae</taxon>
        <taxon>Hyphococcus</taxon>
    </lineage>
</organism>
<protein>
    <submittedName>
        <fullName evidence="1">Uncharacterized protein</fullName>
    </submittedName>
</protein>